<accession>A0A2T1FBR1</accession>
<dbReference type="AlphaFoldDB" id="A0A2T1FBR1"/>
<name>A0A2T1FBR1_9CYAN</name>
<dbReference type="Proteomes" id="UP000238937">
    <property type="component" value="Unassembled WGS sequence"/>
</dbReference>
<proteinExistence type="predicted"/>
<comment type="caution">
    <text evidence="1">The sequence shown here is derived from an EMBL/GenBank/DDBJ whole genome shotgun (WGS) entry which is preliminary data.</text>
</comment>
<keyword evidence="2" id="KW-1185">Reference proteome</keyword>
<organism evidence="1 2">
    <name type="scientific">Chamaesiphon polymorphus CCALA 037</name>
    <dbReference type="NCBI Taxonomy" id="2107692"/>
    <lineage>
        <taxon>Bacteria</taxon>
        <taxon>Bacillati</taxon>
        <taxon>Cyanobacteriota</taxon>
        <taxon>Cyanophyceae</taxon>
        <taxon>Gomontiellales</taxon>
        <taxon>Chamaesiphonaceae</taxon>
        <taxon>Chamaesiphon</taxon>
    </lineage>
</organism>
<dbReference type="EMBL" id="PVWO01000586">
    <property type="protein sequence ID" value="PSB42415.1"/>
    <property type="molecule type" value="Genomic_DNA"/>
</dbReference>
<evidence type="ECO:0000313" key="2">
    <source>
        <dbReference type="Proteomes" id="UP000238937"/>
    </source>
</evidence>
<sequence>MTININDIIANLPPERKARVEKRAAELITEETTLQDLQKAKIIPGEDIEVRAIKMQSAAQMQVTKDIDLLKAMGEPIYYQNGKQLIKEESDGRKFEYRLREDGSEEILGKLS</sequence>
<dbReference type="RefSeq" id="WP_106312170.1">
    <property type="nucleotide sequence ID" value="NZ_PVWO01000586.1"/>
</dbReference>
<reference evidence="1 2" key="1">
    <citation type="submission" date="2018-03" db="EMBL/GenBank/DDBJ databases">
        <title>The ancient ancestry and fast evolution of plastids.</title>
        <authorList>
            <person name="Moore K.R."/>
            <person name="Magnabosco C."/>
            <person name="Momper L."/>
            <person name="Gold D.A."/>
            <person name="Bosak T."/>
            <person name="Fournier G.P."/>
        </authorList>
    </citation>
    <scope>NUCLEOTIDE SEQUENCE [LARGE SCALE GENOMIC DNA]</scope>
    <source>
        <strain evidence="1 2">CCALA 037</strain>
    </source>
</reference>
<evidence type="ECO:0000313" key="1">
    <source>
        <dbReference type="EMBL" id="PSB42415.1"/>
    </source>
</evidence>
<gene>
    <name evidence="1" type="ORF">C7B77_26725</name>
</gene>
<dbReference type="OrthoDB" id="515360at2"/>
<protein>
    <submittedName>
        <fullName evidence="1">Uncharacterized protein</fullName>
    </submittedName>
</protein>